<keyword evidence="2" id="KW-1185">Reference proteome</keyword>
<reference evidence="1" key="1">
    <citation type="submission" date="2022-03" db="EMBL/GenBank/DDBJ databases">
        <authorList>
            <person name="Tunstrom K."/>
        </authorList>
    </citation>
    <scope>NUCLEOTIDE SEQUENCE</scope>
</reference>
<evidence type="ECO:0000313" key="1">
    <source>
        <dbReference type="EMBL" id="CAH2099654.1"/>
    </source>
</evidence>
<gene>
    <name evidence="1" type="ORF">EEDITHA_LOCUS14604</name>
</gene>
<dbReference type="EMBL" id="CAKOGL010000022">
    <property type="protein sequence ID" value="CAH2099654.1"/>
    <property type="molecule type" value="Genomic_DNA"/>
</dbReference>
<proteinExistence type="predicted"/>
<dbReference type="Gene3D" id="1.10.238.230">
    <property type="match status" value="1"/>
</dbReference>
<name>A0AAU9UPU7_EUPED</name>
<dbReference type="AlphaFoldDB" id="A0AAU9UPU7"/>
<comment type="caution">
    <text evidence="1">The sequence shown here is derived from an EMBL/GenBank/DDBJ whole genome shotgun (WGS) entry which is preliminary data.</text>
</comment>
<accession>A0AAU9UPU7</accession>
<organism evidence="1 2">
    <name type="scientific">Euphydryas editha</name>
    <name type="common">Edith's checkerspot</name>
    <dbReference type="NCBI Taxonomy" id="104508"/>
    <lineage>
        <taxon>Eukaryota</taxon>
        <taxon>Metazoa</taxon>
        <taxon>Ecdysozoa</taxon>
        <taxon>Arthropoda</taxon>
        <taxon>Hexapoda</taxon>
        <taxon>Insecta</taxon>
        <taxon>Pterygota</taxon>
        <taxon>Neoptera</taxon>
        <taxon>Endopterygota</taxon>
        <taxon>Lepidoptera</taxon>
        <taxon>Glossata</taxon>
        <taxon>Ditrysia</taxon>
        <taxon>Papilionoidea</taxon>
        <taxon>Nymphalidae</taxon>
        <taxon>Nymphalinae</taxon>
        <taxon>Euphydryas</taxon>
    </lineage>
</organism>
<dbReference type="Proteomes" id="UP001153954">
    <property type="component" value="Unassembled WGS sequence"/>
</dbReference>
<evidence type="ECO:0000313" key="2">
    <source>
        <dbReference type="Proteomes" id="UP001153954"/>
    </source>
</evidence>
<protein>
    <submittedName>
        <fullName evidence="1">Uncharacterized protein</fullName>
    </submittedName>
</protein>
<sequence>MILLYKNFVSAVITNYAASTPPKPSSAPAHTTLQRSVRAAGPARVIPRFHFPKGRPPPAHQQDHALHKVQSAFATFPNSQILYFSRLLNLKINDVNDIIKADRNPVSKKTPPGTRSLQANFGSHPKSNIPQPCYSRCPYILLECVKCTSLNECEDIFEPSTLIGTYQRCRSGRD</sequence>